<gene>
    <name evidence="2" type="ORF">BST13_33755</name>
</gene>
<feature type="region of interest" description="Disordered" evidence="1">
    <location>
        <begin position="1"/>
        <end position="21"/>
    </location>
</feature>
<reference evidence="2 3" key="1">
    <citation type="submission" date="2017-02" db="EMBL/GenBank/DDBJ databases">
        <title>The new phylogeny of genus Mycobacterium.</title>
        <authorList>
            <person name="Tortoli E."/>
            <person name="Trovato A."/>
            <person name="Cirillo D.M."/>
        </authorList>
    </citation>
    <scope>NUCLEOTIDE SEQUENCE [LARGE SCALE GENOMIC DNA]</scope>
    <source>
        <strain evidence="2 3">RW6</strain>
    </source>
</reference>
<dbReference type="GO" id="GO:0003677">
    <property type="term" value="F:DNA binding"/>
    <property type="evidence" value="ECO:0007669"/>
    <property type="project" value="InterPro"/>
</dbReference>
<protein>
    <recommendedName>
        <fullName evidence="4">Phage recombination protein Bet</fullName>
    </recommendedName>
</protein>
<sequence>MPDPTTTERTAGPTIGPDPTRAQVPAVHASSRLALHAGQNDWTEDQRVQLRALGLEHATEADLRLLYHYTARTGLDPFTKQVYMVSRKTKVKVRVTNPANGNERIEEREVDKFTVQVGIDGWRVIGTRAARRESVRVGHEDVLYRGKGTEWRDYWDADDGLPVACKYALTVNGVRISATCSYAEYVQLVKVDGQWRPNSMWAKMPANQLAKCAEALAWRKAFPADYSGIVFEDAAQPHEVIDGEVVEDGAPVAAAKTAPRKAAGAARNRERAARAQAATVVDSEPDPAPSTLPPMSDKKRRQFLDSMFGFLSQGQVTERDDQLRVIAQLGSLDVLPDHRDGIDDATLHLVVRKLAELAAKAEATGSKGGDASEAMVASLHDVITRWTNGVDETDS</sequence>
<dbReference type="Pfam" id="PF03837">
    <property type="entry name" value="RecT"/>
    <property type="match status" value="1"/>
</dbReference>
<dbReference type="OrthoDB" id="3191611at2"/>
<dbReference type="EMBL" id="MVHF01000055">
    <property type="protein sequence ID" value="ORA24936.1"/>
    <property type="molecule type" value="Genomic_DNA"/>
</dbReference>
<dbReference type="GO" id="GO:0006259">
    <property type="term" value="P:DNA metabolic process"/>
    <property type="evidence" value="ECO:0007669"/>
    <property type="project" value="InterPro"/>
</dbReference>
<evidence type="ECO:0000313" key="3">
    <source>
        <dbReference type="Proteomes" id="UP000192448"/>
    </source>
</evidence>
<evidence type="ECO:0000313" key="2">
    <source>
        <dbReference type="EMBL" id="ORA24936.1"/>
    </source>
</evidence>
<dbReference type="InterPro" id="IPR018330">
    <property type="entry name" value="RecT_fam"/>
</dbReference>
<feature type="region of interest" description="Disordered" evidence="1">
    <location>
        <begin position="275"/>
        <end position="297"/>
    </location>
</feature>
<evidence type="ECO:0000256" key="1">
    <source>
        <dbReference type="SAM" id="MobiDB-lite"/>
    </source>
</evidence>
<evidence type="ECO:0008006" key="4">
    <source>
        <dbReference type="Google" id="ProtNLM"/>
    </source>
</evidence>
<accession>A0A1X0A5G7</accession>
<keyword evidence="3" id="KW-1185">Reference proteome</keyword>
<dbReference type="Proteomes" id="UP000192448">
    <property type="component" value="Unassembled WGS sequence"/>
</dbReference>
<dbReference type="STRING" id="1927124.BST13_33755"/>
<dbReference type="RefSeq" id="WP_083169978.1">
    <property type="nucleotide sequence ID" value="NZ_MVHF01000055.1"/>
</dbReference>
<organism evidence="2 3">
    <name type="scientific">Mycobacterium aquaticum</name>
    <dbReference type="NCBI Taxonomy" id="1927124"/>
    <lineage>
        <taxon>Bacteria</taxon>
        <taxon>Bacillati</taxon>
        <taxon>Actinomycetota</taxon>
        <taxon>Actinomycetes</taxon>
        <taxon>Mycobacteriales</taxon>
        <taxon>Mycobacteriaceae</taxon>
        <taxon>Mycobacterium</taxon>
    </lineage>
</organism>
<dbReference type="AlphaFoldDB" id="A0A1X0A5G7"/>
<proteinExistence type="predicted"/>
<comment type="caution">
    <text evidence="2">The sequence shown here is derived from an EMBL/GenBank/DDBJ whole genome shotgun (WGS) entry which is preliminary data.</text>
</comment>
<name>A0A1X0A5G7_9MYCO</name>